<evidence type="ECO:0000313" key="5">
    <source>
        <dbReference type="Proteomes" id="UP000254230"/>
    </source>
</evidence>
<dbReference type="InterPro" id="IPR043519">
    <property type="entry name" value="NT_sf"/>
</dbReference>
<evidence type="ECO:0000256" key="1">
    <source>
        <dbReference type="SAM" id="MobiDB-lite"/>
    </source>
</evidence>
<gene>
    <name evidence="2" type="primary">pcnB_2</name>
    <name evidence="2" type="ORF">Lqua_2625</name>
    <name evidence="3" type="ORF">NCTC12376_00817</name>
</gene>
<evidence type="ECO:0000313" key="2">
    <source>
        <dbReference type="EMBL" id="KTD45164.1"/>
    </source>
</evidence>
<keyword evidence="2" id="KW-0808">Transferase</keyword>
<protein>
    <submittedName>
        <fullName evidence="2 3">Poly(A) polymerase</fullName>
        <ecNumber evidence="2">2.7.7.19</ecNumber>
    </submittedName>
</protein>
<dbReference type="OrthoDB" id="5641182at2"/>
<feature type="region of interest" description="Disordered" evidence="1">
    <location>
        <begin position="45"/>
        <end position="133"/>
    </location>
</feature>
<keyword evidence="2" id="KW-0548">Nucleotidyltransferase</keyword>
<keyword evidence="4" id="KW-1185">Reference proteome</keyword>
<dbReference type="EMBL" id="UGOW01000001">
    <property type="protein sequence ID" value="STY17023.1"/>
    <property type="molecule type" value="Genomic_DNA"/>
</dbReference>
<dbReference type="Proteomes" id="UP000254230">
    <property type="component" value="Unassembled WGS sequence"/>
</dbReference>
<organism evidence="3 5">
    <name type="scientific">Legionella quateirensis</name>
    <dbReference type="NCBI Taxonomy" id="45072"/>
    <lineage>
        <taxon>Bacteria</taxon>
        <taxon>Pseudomonadati</taxon>
        <taxon>Pseudomonadota</taxon>
        <taxon>Gammaproteobacteria</taxon>
        <taxon>Legionellales</taxon>
        <taxon>Legionellaceae</taxon>
        <taxon>Legionella</taxon>
    </lineage>
</organism>
<dbReference type="GO" id="GO:1990817">
    <property type="term" value="F:poly(A) RNA polymerase activity"/>
    <property type="evidence" value="ECO:0007669"/>
    <property type="project" value="UniProtKB-EC"/>
</dbReference>
<feature type="compositionally biased region" description="Polar residues" evidence="1">
    <location>
        <begin position="57"/>
        <end position="81"/>
    </location>
</feature>
<dbReference type="AlphaFoldDB" id="A0A378KR15"/>
<dbReference type="EC" id="2.7.7.19" evidence="2"/>
<reference evidence="3 5" key="2">
    <citation type="submission" date="2018-06" db="EMBL/GenBank/DDBJ databases">
        <authorList>
            <consortium name="Pathogen Informatics"/>
            <person name="Doyle S."/>
        </authorList>
    </citation>
    <scope>NUCLEOTIDE SEQUENCE [LARGE SCALE GENOMIC DNA]</scope>
    <source>
        <strain evidence="3 5">NCTC12376</strain>
    </source>
</reference>
<dbReference type="SUPFAM" id="SSF81301">
    <property type="entry name" value="Nucleotidyltransferase"/>
    <property type="match status" value="1"/>
</dbReference>
<evidence type="ECO:0000313" key="3">
    <source>
        <dbReference type="EMBL" id="STY17023.1"/>
    </source>
</evidence>
<dbReference type="STRING" id="45072.Lqua_2625"/>
<feature type="compositionally biased region" description="Polar residues" evidence="1">
    <location>
        <begin position="89"/>
        <end position="98"/>
    </location>
</feature>
<dbReference type="Proteomes" id="UP000054639">
    <property type="component" value="Unassembled WGS sequence"/>
</dbReference>
<accession>A0A378KR15</accession>
<sequence length="597" mass="67611">MFGFLSRVINYVGNLFNYYFGSRKEAVIHNVSSMKHMITRQIESVHPDMSTKKSKPQAISRSEGTLTAGTKQKTTPVIQQVTKRHAGTHSISAAESGSKNNEKKKNRQTIKPASTSAVANQPVLSEQSITGHDSKKVRGLKNISVDHVNLDRIKVAHPVDELSVQPDATLLLKPIVKLTPVIESVPLPEYQIIKKQKPLFAEQAVVTTCSKDMAEANAATLMSQSPAFFVPVSEGAALNVQYLNRKHFPLPMMQLLDELRTQFPEARFYLTGAATSNILDGIKPNDYDILIVNMSMFMVNEFLQKRQLNPEIRSTKYPIIYCDMGNGITLDFTVNENPLKEPVQHLLNADFEKRDFNLNALYCEITNENNFLIFSFGNALNLRNKKIIASIKEPGSTFEHDPVRLFRLAKLLITNPTYVLSKDLQIEIKSFTQISDEMPKWKKLIITAIRADYGTLDRIDYAIRKLFIRYSYEDINRAFHKLGLLTGFTDNSYSSVRSACLKIPAINADEKYIFWILANVLQRFENGKGNQACPLNFILRLSFIEQDYLDYVYGKGPDKIPEVYVFVPEVLALIKQFRLSSEFIDRDALVANGSFTK</sequence>
<reference evidence="2 4" key="1">
    <citation type="submission" date="2015-11" db="EMBL/GenBank/DDBJ databases">
        <title>Genomic analysis of 38 Legionella species identifies large and diverse effector repertoires.</title>
        <authorList>
            <person name="Burstein D."/>
            <person name="Amaro F."/>
            <person name="Zusman T."/>
            <person name="Lifshitz Z."/>
            <person name="Cohen O."/>
            <person name="Gilbert J.A."/>
            <person name="Pupko T."/>
            <person name="Shuman H.A."/>
            <person name="Segal G."/>
        </authorList>
    </citation>
    <scope>NUCLEOTIDE SEQUENCE [LARGE SCALE GENOMIC DNA]</scope>
    <source>
        <strain evidence="2 4">ATCC 49507</strain>
    </source>
</reference>
<evidence type="ECO:0000313" key="4">
    <source>
        <dbReference type="Proteomes" id="UP000054639"/>
    </source>
</evidence>
<dbReference type="Gene3D" id="3.30.460.10">
    <property type="entry name" value="Beta Polymerase, domain 2"/>
    <property type="match status" value="1"/>
</dbReference>
<dbReference type="EMBL" id="LNYR01000036">
    <property type="protein sequence ID" value="KTD45164.1"/>
    <property type="molecule type" value="Genomic_DNA"/>
</dbReference>
<proteinExistence type="predicted"/>
<name>A0A378KR15_9GAMM</name>
<feature type="compositionally biased region" description="Polar residues" evidence="1">
    <location>
        <begin position="109"/>
        <end position="131"/>
    </location>
</feature>
<dbReference type="RefSeq" id="WP_058474766.1">
    <property type="nucleotide sequence ID" value="NZ_CAAAIL010000025.1"/>
</dbReference>